<keyword evidence="1" id="KW-0175">Coiled coil</keyword>
<gene>
    <name evidence="2" type="ORF">CPELLU_LOCUS14726</name>
</gene>
<proteinExistence type="predicted"/>
<dbReference type="AlphaFoldDB" id="A0A9N9IWZ6"/>
<organism evidence="2 3">
    <name type="scientific">Cetraspora pellucida</name>
    <dbReference type="NCBI Taxonomy" id="1433469"/>
    <lineage>
        <taxon>Eukaryota</taxon>
        <taxon>Fungi</taxon>
        <taxon>Fungi incertae sedis</taxon>
        <taxon>Mucoromycota</taxon>
        <taxon>Glomeromycotina</taxon>
        <taxon>Glomeromycetes</taxon>
        <taxon>Diversisporales</taxon>
        <taxon>Gigasporaceae</taxon>
        <taxon>Cetraspora</taxon>
    </lineage>
</organism>
<keyword evidence="3" id="KW-1185">Reference proteome</keyword>
<sequence>MDPQFGIDNTCTGCGQSHPIESFLKNSKVQKTCLSCRDKKNRQNAQKRAAIDALANASINCITMQDFFRILKAMKGQTIEDLKQIVDISRYMAPIDPKEVASYISDNILTAINFKFKYHCAQLLDQQKKSKKHKDPTKHRDHLSMQWFHCRGWLTLTIDLQKFQVTIELTHEYHAEYVDIHIMNEIKEYIQTNLQQTPRNIWENLGTRSINITEKQIYYWWMTLSQHIWKKDENQIQSAIKIIKQYDDIEILLTIEDSGVTMISFGVKEIINRLGVNAVEIGIDATWPVEVDETYELEDELNTNMSVENEFNDETDKDPVKQLNNEINDELVEALQEYEGENEDFFEEFSETQEQYKDPWFLVVAEEAINRIEKMLAKCEALKNRKKLPRM</sequence>
<protein>
    <submittedName>
        <fullName evidence="2">10318_t:CDS:1</fullName>
    </submittedName>
</protein>
<evidence type="ECO:0000313" key="2">
    <source>
        <dbReference type="EMBL" id="CAG8751466.1"/>
    </source>
</evidence>
<evidence type="ECO:0000313" key="3">
    <source>
        <dbReference type="Proteomes" id="UP000789759"/>
    </source>
</evidence>
<dbReference type="Proteomes" id="UP000789759">
    <property type="component" value="Unassembled WGS sequence"/>
</dbReference>
<name>A0A9N9IWZ6_9GLOM</name>
<reference evidence="2" key="1">
    <citation type="submission" date="2021-06" db="EMBL/GenBank/DDBJ databases">
        <authorList>
            <person name="Kallberg Y."/>
            <person name="Tangrot J."/>
            <person name="Rosling A."/>
        </authorList>
    </citation>
    <scope>NUCLEOTIDE SEQUENCE</scope>
    <source>
        <strain evidence="2">FL966</strain>
    </source>
</reference>
<evidence type="ECO:0000256" key="1">
    <source>
        <dbReference type="SAM" id="Coils"/>
    </source>
</evidence>
<feature type="coiled-coil region" evidence="1">
    <location>
        <begin position="324"/>
        <end position="385"/>
    </location>
</feature>
<dbReference type="EMBL" id="CAJVQA010017977">
    <property type="protein sequence ID" value="CAG8751466.1"/>
    <property type="molecule type" value="Genomic_DNA"/>
</dbReference>
<dbReference type="OrthoDB" id="2959849at2759"/>
<accession>A0A9N9IWZ6</accession>
<comment type="caution">
    <text evidence="2">The sequence shown here is derived from an EMBL/GenBank/DDBJ whole genome shotgun (WGS) entry which is preliminary data.</text>
</comment>